<keyword evidence="1" id="KW-0472">Membrane</keyword>
<dbReference type="InterPro" id="IPR025291">
    <property type="entry name" value="DUF4153"/>
</dbReference>
<evidence type="ECO:0008006" key="4">
    <source>
        <dbReference type="Google" id="ProtNLM"/>
    </source>
</evidence>
<feature type="transmembrane region" description="Helical" evidence="1">
    <location>
        <begin position="317"/>
        <end position="335"/>
    </location>
</feature>
<evidence type="ECO:0000313" key="2">
    <source>
        <dbReference type="EMBL" id="SHI85495.1"/>
    </source>
</evidence>
<gene>
    <name evidence="2" type="ORF">SAMN04488096_105111</name>
</gene>
<feature type="transmembrane region" description="Helical" evidence="1">
    <location>
        <begin position="136"/>
        <end position="165"/>
    </location>
</feature>
<feature type="transmembrane region" description="Helical" evidence="1">
    <location>
        <begin position="74"/>
        <end position="93"/>
    </location>
</feature>
<dbReference type="Pfam" id="PF13687">
    <property type="entry name" value="DUF4153"/>
    <property type="match status" value="1"/>
</dbReference>
<feature type="transmembrane region" description="Helical" evidence="1">
    <location>
        <begin position="43"/>
        <end position="62"/>
    </location>
</feature>
<keyword evidence="1" id="KW-0812">Transmembrane</keyword>
<feature type="transmembrane region" description="Helical" evidence="1">
    <location>
        <begin position="284"/>
        <end position="305"/>
    </location>
</feature>
<dbReference type="STRING" id="579105.SAMN04488096_105111"/>
<dbReference type="Proteomes" id="UP000184225">
    <property type="component" value="Unassembled WGS sequence"/>
</dbReference>
<organism evidence="2 3">
    <name type="scientific">Mesonia phycicola</name>
    <dbReference type="NCBI Taxonomy" id="579105"/>
    <lineage>
        <taxon>Bacteria</taxon>
        <taxon>Pseudomonadati</taxon>
        <taxon>Bacteroidota</taxon>
        <taxon>Flavobacteriia</taxon>
        <taxon>Flavobacteriales</taxon>
        <taxon>Flavobacteriaceae</taxon>
        <taxon>Mesonia</taxon>
    </lineage>
</organism>
<protein>
    <recommendedName>
        <fullName evidence="4">DUF4153 domain-containing protein</fullName>
    </recommendedName>
</protein>
<name>A0A1M6EJ15_9FLAO</name>
<keyword evidence="1" id="KW-1133">Transmembrane helix</keyword>
<reference evidence="2 3" key="1">
    <citation type="submission" date="2016-11" db="EMBL/GenBank/DDBJ databases">
        <authorList>
            <person name="Jaros S."/>
            <person name="Januszkiewicz K."/>
            <person name="Wedrychowicz H."/>
        </authorList>
    </citation>
    <scope>NUCLEOTIDE SEQUENCE [LARGE SCALE GENOMIC DNA]</scope>
    <source>
        <strain evidence="2 3">DSM 21425</strain>
    </source>
</reference>
<accession>A0A1M6EJ15</accession>
<dbReference type="AlphaFoldDB" id="A0A1M6EJ15"/>
<feature type="transmembrane region" description="Helical" evidence="1">
    <location>
        <begin position="342"/>
        <end position="360"/>
    </location>
</feature>
<evidence type="ECO:0000256" key="1">
    <source>
        <dbReference type="SAM" id="Phobius"/>
    </source>
</evidence>
<sequence>MSYFKELPSKMKVAFMRFPITLLWVILGSFFTIYIINDGYNWFDNYFSELTVLSIGVSWLIGARFLKENLQNKIIGWLIKSLILIGLFIFYITLPNNDDANSISYTRSFILLLAGHIFVFFAPFATRWNKIDYWNYLKLIITAIGRSALFSIIMYAGLSLALLAIENLFSINFSSKIYGDLFIICLGIVNTFIYLSDFPKQIHHTQEIHYSKALDVLLKYILIPILLLYLVIVYAYSIKIIITWELPQGWVSYLITILSIVGFIIHLIIEPIREKHPNLIIRKFYPVFYFLLFPLFILLFIAIYTRVNDYGFTENRYFLSVLTAWIIGITLYVLLSKKKVLSILPISLFLLCLISIYGPWSAHQVSIKSQVNRLSELILKTDKGEHILSEEEVNQFKSSTRFLKEKDKLYLLENNLGFSTSYIENTYSAGSKLLDSIYGNKAYKLPNTNDYLSFYYNDFTYNEELNVQGYDKLVIVNTSNTRDEKYFLDIKEDFIILNYSDSELFRYNIIEDIKAKLKVHSNLNEASKESFEYEITNDIGKFKFIIKSINGSRKNNKALEIYNLKAYVFISYKKF</sequence>
<proteinExistence type="predicted"/>
<feature type="transmembrane region" description="Helical" evidence="1">
    <location>
        <begin position="250"/>
        <end position="272"/>
    </location>
</feature>
<dbReference type="EMBL" id="FQYY01000005">
    <property type="protein sequence ID" value="SHI85495.1"/>
    <property type="molecule type" value="Genomic_DNA"/>
</dbReference>
<feature type="transmembrane region" description="Helical" evidence="1">
    <location>
        <begin position="177"/>
        <end position="195"/>
    </location>
</feature>
<feature type="transmembrane region" description="Helical" evidence="1">
    <location>
        <begin position="20"/>
        <end position="37"/>
    </location>
</feature>
<dbReference type="RefSeq" id="WP_073150371.1">
    <property type="nucleotide sequence ID" value="NZ_FQYY01000005.1"/>
</dbReference>
<feature type="transmembrane region" description="Helical" evidence="1">
    <location>
        <begin position="216"/>
        <end position="238"/>
    </location>
</feature>
<feature type="transmembrane region" description="Helical" evidence="1">
    <location>
        <begin position="105"/>
        <end position="124"/>
    </location>
</feature>
<evidence type="ECO:0000313" key="3">
    <source>
        <dbReference type="Proteomes" id="UP000184225"/>
    </source>
</evidence>
<keyword evidence="3" id="KW-1185">Reference proteome</keyword>
<dbReference type="OrthoDB" id="9809196at2"/>